<proteinExistence type="predicted"/>
<sequence length="392" mass="42562">MIGKPRLIDPSLMIRKTYRKTLEIRNRQVTVEVEDALYAPAVEGEEPQLADEPLVAQMLRGIAAAVAHNASPYNPVPQRIVISHGAAEGEPGHAAGEGAAGPVSSGGGMGRQPAEAALPMQAPSGLWSACMPRWTLDEVSLNQEARSHLEAALVMIRHREKLFGEWGLEESHFDGRAVVLNFYGPPGTGKSMTAEALAGTLGRQVLLVNYAELESKFVGETPKNIKSVFAAASGAGAVLVFDEADSFLGKRLTHVQQSSDYGVNISRSVMLLELERFDGVVVFTTNLLQNYDDAFRRRILAQIAFRYPDESERTGIWETHLPSRLPLGEGVSPAVLAAAFDHMTGADIKDMVLYASALCLKEGGTAVELDHFRQAAEYVASRYVREEDGPEH</sequence>
<dbReference type="EMBL" id="JBJURJ010000021">
    <property type="protein sequence ID" value="MFM9331707.1"/>
    <property type="molecule type" value="Genomic_DNA"/>
</dbReference>
<evidence type="ECO:0000313" key="1">
    <source>
        <dbReference type="EMBL" id="MFM9331707.1"/>
    </source>
</evidence>
<keyword evidence="2" id="KW-1185">Reference proteome</keyword>
<organism evidence="1 2">
    <name type="scientific">Paenibacillus mesotrionivorans</name>
    <dbReference type="NCBI Taxonomy" id="3160968"/>
    <lineage>
        <taxon>Bacteria</taxon>
        <taxon>Bacillati</taxon>
        <taxon>Bacillota</taxon>
        <taxon>Bacilli</taxon>
        <taxon>Bacillales</taxon>
        <taxon>Paenibacillaceae</taxon>
        <taxon>Paenibacillus</taxon>
    </lineage>
</organism>
<keyword evidence="1" id="KW-0547">Nucleotide-binding</keyword>
<evidence type="ECO:0000313" key="2">
    <source>
        <dbReference type="Proteomes" id="UP001631969"/>
    </source>
</evidence>
<dbReference type="Proteomes" id="UP001631969">
    <property type="component" value="Unassembled WGS sequence"/>
</dbReference>
<keyword evidence="1" id="KW-0067">ATP-binding</keyword>
<reference evidence="1" key="1">
    <citation type="submission" date="2024-12" db="EMBL/GenBank/DDBJ databases">
        <authorList>
            <person name="Wu N."/>
        </authorList>
    </citation>
    <scope>NUCLEOTIDE SEQUENCE</scope>
    <source>
        <strain evidence="1">P15</strain>
    </source>
</reference>
<name>A0ACC7PBH0_9BACL</name>
<comment type="caution">
    <text evidence="1">The sequence shown here is derived from an EMBL/GenBank/DDBJ whole genome shotgun (WGS) entry which is preliminary data.</text>
</comment>
<accession>A0ACC7PBH0</accession>
<protein>
    <submittedName>
        <fullName evidence="1">ATP-binding protein</fullName>
    </submittedName>
</protein>
<gene>
    <name evidence="1" type="ORF">ACI1P1_25745</name>
</gene>